<dbReference type="Pfam" id="PF15875">
    <property type="entry name" value="DUF4731"/>
    <property type="match status" value="1"/>
</dbReference>
<keyword evidence="3" id="KW-1185">Reference proteome</keyword>
<dbReference type="Proteomes" id="UP001591681">
    <property type="component" value="Unassembled WGS sequence"/>
</dbReference>
<dbReference type="EMBL" id="JBHFQA010000001">
    <property type="protein sequence ID" value="KAL2103266.1"/>
    <property type="molecule type" value="Genomic_DNA"/>
</dbReference>
<dbReference type="InterPro" id="IPR031744">
    <property type="entry name" value="SMIM1"/>
</dbReference>
<organism evidence="2 3">
    <name type="scientific">Coilia grayii</name>
    <name type="common">Gray's grenadier anchovy</name>
    <dbReference type="NCBI Taxonomy" id="363190"/>
    <lineage>
        <taxon>Eukaryota</taxon>
        <taxon>Metazoa</taxon>
        <taxon>Chordata</taxon>
        <taxon>Craniata</taxon>
        <taxon>Vertebrata</taxon>
        <taxon>Euteleostomi</taxon>
        <taxon>Actinopterygii</taxon>
        <taxon>Neopterygii</taxon>
        <taxon>Teleostei</taxon>
        <taxon>Clupei</taxon>
        <taxon>Clupeiformes</taxon>
        <taxon>Clupeoidei</taxon>
        <taxon>Engraulidae</taxon>
        <taxon>Coilinae</taxon>
        <taxon>Coilia</taxon>
    </lineage>
</organism>
<feature type="transmembrane region" description="Helical" evidence="1">
    <location>
        <begin position="42"/>
        <end position="67"/>
    </location>
</feature>
<evidence type="ECO:0000256" key="1">
    <source>
        <dbReference type="SAM" id="Phobius"/>
    </source>
</evidence>
<keyword evidence="1" id="KW-0472">Membrane</keyword>
<reference evidence="2 3" key="1">
    <citation type="submission" date="2024-09" db="EMBL/GenBank/DDBJ databases">
        <title>A chromosome-level genome assembly of Gray's grenadier anchovy, Coilia grayii.</title>
        <authorList>
            <person name="Fu Z."/>
        </authorList>
    </citation>
    <scope>NUCLEOTIDE SEQUENCE [LARGE SCALE GENOMIC DNA]</scope>
    <source>
        <strain evidence="2">G4</strain>
        <tissue evidence="2">Muscle</tissue>
    </source>
</reference>
<evidence type="ECO:0000313" key="3">
    <source>
        <dbReference type="Proteomes" id="UP001591681"/>
    </source>
</evidence>
<dbReference type="AlphaFoldDB" id="A0ABD1KW85"/>
<keyword evidence="1" id="KW-1133">Transmembrane helix</keyword>
<comment type="caution">
    <text evidence="2">The sequence shown here is derived from an EMBL/GenBank/DDBJ whole genome shotgun (WGS) entry which is preliminary data.</text>
</comment>
<evidence type="ECO:0000313" key="2">
    <source>
        <dbReference type="EMBL" id="KAL2103266.1"/>
    </source>
</evidence>
<sequence>MEAEDANVSYSRWNEDVNLSSAQSQSSLIRFYNRLCTGNLGIYIRIAGAVAALVSVYILGYVTGYYVHGR</sequence>
<dbReference type="PANTHER" id="PTHR38503:SF1">
    <property type="entry name" value="SMALL INTEGRAL MEMBRANE PROTEIN 1"/>
    <property type="match status" value="1"/>
</dbReference>
<keyword evidence="1" id="KW-0812">Transmembrane</keyword>
<dbReference type="PANTHER" id="PTHR38503">
    <property type="entry name" value="SMALL INTEGRAL MEMBRANE PROTEIN 1"/>
    <property type="match status" value="1"/>
</dbReference>
<protein>
    <recommendedName>
        <fullName evidence="4">Small integral membrane protein 1</fullName>
    </recommendedName>
</protein>
<gene>
    <name evidence="2" type="ORF">ACEWY4_000134</name>
</gene>
<name>A0ABD1KW85_9TELE</name>
<accession>A0ABD1KW85</accession>
<evidence type="ECO:0008006" key="4">
    <source>
        <dbReference type="Google" id="ProtNLM"/>
    </source>
</evidence>
<proteinExistence type="predicted"/>